<gene>
    <name evidence="3" type="ORF">SS50377_17660</name>
</gene>
<organism evidence="3">
    <name type="scientific">Spironucleus salmonicida</name>
    <dbReference type="NCBI Taxonomy" id="348837"/>
    <lineage>
        <taxon>Eukaryota</taxon>
        <taxon>Metamonada</taxon>
        <taxon>Diplomonadida</taxon>
        <taxon>Hexamitidae</taxon>
        <taxon>Hexamitinae</taxon>
        <taxon>Spironucleus</taxon>
    </lineage>
</organism>
<name>V6LPR2_9EUKA</name>
<dbReference type="InterPro" id="IPR002048">
    <property type="entry name" value="EF_hand_dom"/>
</dbReference>
<dbReference type="GO" id="GO:0005509">
    <property type="term" value="F:calcium ion binding"/>
    <property type="evidence" value="ECO:0007669"/>
    <property type="project" value="InterPro"/>
</dbReference>
<dbReference type="PROSITE" id="PS50222">
    <property type="entry name" value="EF_HAND_2"/>
    <property type="match status" value="2"/>
</dbReference>
<sequence>MHRQKTLQAVMDRLFDAADADQSQYLEIAEVRQLLHNLDISITYETVQLIIDLIDIDGNGKLDKKEFPTFIYIIDNSDTDKFASMFSLQLTLICQDRQKDGSQRNKRIDFYQE</sequence>
<keyword evidence="1" id="KW-0106">Calcium</keyword>
<dbReference type="EMBL" id="KI546156">
    <property type="protein sequence ID" value="EST42739.1"/>
    <property type="molecule type" value="Genomic_DNA"/>
</dbReference>
<dbReference type="AlphaFoldDB" id="V6LPR2"/>
<dbReference type="VEuPathDB" id="GiardiaDB:SS50377_26097"/>
<dbReference type="SUPFAM" id="SSF47473">
    <property type="entry name" value="EF-hand"/>
    <property type="match status" value="1"/>
</dbReference>
<evidence type="ECO:0000259" key="2">
    <source>
        <dbReference type="PROSITE" id="PS50222"/>
    </source>
</evidence>
<feature type="domain" description="EF-hand" evidence="2">
    <location>
        <begin position="6"/>
        <end position="41"/>
    </location>
</feature>
<dbReference type="InterPro" id="IPR011992">
    <property type="entry name" value="EF-hand-dom_pair"/>
</dbReference>
<feature type="domain" description="EF-hand" evidence="2">
    <location>
        <begin position="42"/>
        <end position="77"/>
    </location>
</feature>
<proteinExistence type="predicted"/>
<evidence type="ECO:0000256" key="1">
    <source>
        <dbReference type="ARBA" id="ARBA00022837"/>
    </source>
</evidence>
<dbReference type="PROSITE" id="PS00018">
    <property type="entry name" value="EF_HAND_1"/>
    <property type="match status" value="2"/>
</dbReference>
<evidence type="ECO:0000313" key="3">
    <source>
        <dbReference type="EMBL" id="EST42739.1"/>
    </source>
</evidence>
<dbReference type="Pfam" id="PF13499">
    <property type="entry name" value="EF-hand_7"/>
    <property type="match status" value="1"/>
</dbReference>
<dbReference type="SMART" id="SM00054">
    <property type="entry name" value="EFh"/>
    <property type="match status" value="2"/>
</dbReference>
<dbReference type="InterPro" id="IPR018247">
    <property type="entry name" value="EF_Hand_1_Ca_BS"/>
</dbReference>
<reference evidence="3" key="1">
    <citation type="journal article" date="2014" name="PLoS Genet.">
        <title>The Genome of Spironucleus salmonicida Highlights a Fish Pathogen Adapted to Fluctuating Environments.</title>
        <authorList>
            <person name="Xu F."/>
            <person name="Jerlstrom-Hultqvist J."/>
            <person name="Einarsson E."/>
            <person name="Astvaldsson A."/>
            <person name="Svard S.G."/>
            <person name="Andersson J.O."/>
        </authorList>
    </citation>
    <scope>NUCLEOTIDE SEQUENCE</scope>
</reference>
<dbReference type="Gene3D" id="1.10.238.10">
    <property type="entry name" value="EF-hand"/>
    <property type="match status" value="1"/>
</dbReference>
<accession>V6LPR2</accession>
<protein>
    <recommendedName>
        <fullName evidence="2">EF-hand domain-containing protein</fullName>
    </recommendedName>
</protein>